<dbReference type="AlphaFoldDB" id="H8XVU1"/>
<dbReference type="KEGG" id="fin:KQS_10645"/>
<dbReference type="RefSeq" id="WP_014389173.1">
    <property type="nucleotide sequence ID" value="NC_017025.1"/>
</dbReference>
<feature type="compositionally biased region" description="Polar residues" evidence="1">
    <location>
        <begin position="113"/>
        <end position="128"/>
    </location>
</feature>
<keyword evidence="2" id="KW-0812">Transmembrane</keyword>
<dbReference type="InterPro" id="IPR037682">
    <property type="entry name" value="TonB_C"/>
</dbReference>
<evidence type="ECO:0000259" key="3">
    <source>
        <dbReference type="Pfam" id="PF03544"/>
    </source>
</evidence>
<evidence type="ECO:0000313" key="5">
    <source>
        <dbReference type="Proteomes" id="UP000007599"/>
    </source>
</evidence>
<dbReference type="GO" id="GO:0055085">
    <property type="term" value="P:transmembrane transport"/>
    <property type="evidence" value="ECO:0007669"/>
    <property type="project" value="InterPro"/>
</dbReference>
<organism evidence="4 5">
    <name type="scientific">Flavobacterium indicum (strain DSM 17447 / CIP 109464 / GPTSA100-9)</name>
    <dbReference type="NCBI Taxonomy" id="1094466"/>
    <lineage>
        <taxon>Bacteria</taxon>
        <taxon>Pseudomonadati</taxon>
        <taxon>Bacteroidota</taxon>
        <taxon>Flavobacteriia</taxon>
        <taxon>Flavobacteriales</taxon>
        <taxon>Flavobacteriaceae</taxon>
        <taxon>Flavobacterium</taxon>
    </lineage>
</organism>
<gene>
    <name evidence="4" type="ordered locus">KQS_10645</name>
</gene>
<evidence type="ECO:0000313" key="4">
    <source>
        <dbReference type="EMBL" id="CCG54055.1"/>
    </source>
</evidence>
<keyword evidence="2" id="KW-0472">Membrane</keyword>
<dbReference type="STRING" id="1094466.KQS_10645"/>
<dbReference type="EMBL" id="HE774682">
    <property type="protein sequence ID" value="CCG54055.1"/>
    <property type="molecule type" value="Genomic_DNA"/>
</dbReference>
<dbReference type="Pfam" id="PF03544">
    <property type="entry name" value="TonB_C"/>
    <property type="match status" value="1"/>
</dbReference>
<proteinExistence type="predicted"/>
<dbReference type="Gene3D" id="3.30.1150.10">
    <property type="match status" value="1"/>
</dbReference>
<dbReference type="PATRIC" id="fig|1094466.5.peg.2090"/>
<accession>H8XVU1</accession>
<feature type="compositionally biased region" description="Low complexity" evidence="1">
    <location>
        <begin position="141"/>
        <end position="157"/>
    </location>
</feature>
<feature type="transmembrane region" description="Helical" evidence="2">
    <location>
        <begin position="39"/>
        <end position="57"/>
    </location>
</feature>
<reference evidence="5" key="2">
    <citation type="submission" date="2012-03" db="EMBL/GenBank/DDBJ databases">
        <title>Complete genome sequence of Flavobacterium indicum GPTSA100-9T, isolated from warm spring water.</title>
        <authorList>
            <person name="Barbier P."/>
            <person name="Houel A."/>
            <person name="Loux V."/>
            <person name="Poulain J."/>
            <person name="Bernardet J.-F."/>
            <person name="Touchon M."/>
            <person name="Duchaud E."/>
        </authorList>
    </citation>
    <scope>NUCLEOTIDE SEQUENCE [LARGE SCALE GENOMIC DNA]</scope>
    <source>
        <strain evidence="5">DSM 17447 / CIP 109464 / GPTSA100-9</strain>
    </source>
</reference>
<dbReference type="SUPFAM" id="SSF74653">
    <property type="entry name" value="TolA/TonB C-terminal domain"/>
    <property type="match status" value="1"/>
</dbReference>
<name>H8XVU1_FLAIG</name>
<reference evidence="4 5" key="1">
    <citation type="journal article" date="2012" name="J. Bacteriol.">
        <title>Complete Genome Sequence of Flavobacterium indicum GPSTA100-9T, Isolated from Warm Spring Water.</title>
        <authorList>
            <person name="Barbier P."/>
            <person name="Houel A."/>
            <person name="Loux V."/>
            <person name="Poulain J."/>
            <person name="Bernardet J.F."/>
            <person name="Touchon M."/>
            <person name="Duchaud E."/>
        </authorList>
    </citation>
    <scope>NUCLEOTIDE SEQUENCE [LARGE SCALE GENOMIC DNA]</scope>
    <source>
        <strain evidence="5">DSM 17447 / CIP 109464 / GPTSA100-9</strain>
    </source>
</reference>
<dbReference type="Proteomes" id="UP000007599">
    <property type="component" value="Chromosome I"/>
</dbReference>
<keyword evidence="2" id="KW-1133">Transmembrane helix</keyword>
<dbReference type="HOGENOM" id="CLU_065795_0_0_10"/>
<feature type="region of interest" description="Disordered" evidence="1">
    <location>
        <begin position="83"/>
        <end position="169"/>
    </location>
</feature>
<evidence type="ECO:0000256" key="2">
    <source>
        <dbReference type="SAM" id="Phobius"/>
    </source>
</evidence>
<feature type="region of interest" description="Disordered" evidence="1">
    <location>
        <begin position="59"/>
        <end position="78"/>
    </location>
</feature>
<evidence type="ECO:0000256" key="1">
    <source>
        <dbReference type="SAM" id="MobiDB-lite"/>
    </source>
</evidence>
<feature type="compositionally biased region" description="Basic and acidic residues" evidence="1">
    <location>
        <begin position="83"/>
        <end position="104"/>
    </location>
</feature>
<feature type="domain" description="TonB C-terminal" evidence="3">
    <location>
        <begin position="208"/>
        <end position="265"/>
    </location>
</feature>
<dbReference type="eggNOG" id="COG0810">
    <property type="taxonomic scope" value="Bacteria"/>
</dbReference>
<keyword evidence="5" id="KW-1185">Reference proteome</keyword>
<sequence length="274" mass="30150">MSNFNVQKDSWLELVFEDKNKAYGAYQLRKENDTTTLKALFFAIVLVASGVGLLSFTTPKTETKPPIVGPTLEPSVVYVEPKNDQPKEEENFGKENTKKNDTPKPSDIPEIVNINTTKPDIPTNNLPYNPNGTENGGNNGTEGNPSKPNLGNNENPEGGNGGNGTNSNPVNILTEGASFPGGIDKFRTLVAEKFKTPDEFDKDFLTFELAFIIEEDGSMSDIRMISKADKALEKEAIRVLKSISKKWTPGKVNGVPVKSEKTMKIKIDLREIEE</sequence>
<dbReference type="OrthoDB" id="1095452at2"/>
<protein>
    <recommendedName>
        <fullName evidence="3">TonB C-terminal domain-containing protein</fullName>
    </recommendedName>
</protein>